<dbReference type="SUPFAM" id="SSF51679">
    <property type="entry name" value="Bacterial luciferase-like"/>
    <property type="match status" value="1"/>
</dbReference>
<protein>
    <recommendedName>
        <fullName evidence="2">Luciferase-like monooxygenase</fullName>
    </recommendedName>
</protein>
<comment type="similarity">
    <text evidence="1">To bacterial alkanal monooxygenase alpha and beta chains.</text>
</comment>
<dbReference type="FunFam" id="3.20.20.30:FF:000002">
    <property type="entry name" value="LLM class flavin-dependent oxidoreductase"/>
    <property type="match status" value="1"/>
</dbReference>
<evidence type="ECO:0000259" key="3">
    <source>
        <dbReference type="Pfam" id="PF00296"/>
    </source>
</evidence>
<dbReference type="PANTHER" id="PTHR30137:SF6">
    <property type="entry name" value="LUCIFERASE-LIKE MONOOXYGENASE"/>
    <property type="match status" value="1"/>
</dbReference>
<dbReference type="AlphaFoldDB" id="A0A9E7ZLH4"/>
<gene>
    <name evidence="4" type="ORF">NWE54_20260</name>
</gene>
<dbReference type="NCBIfam" id="TIGR03558">
    <property type="entry name" value="oxido_grp_1"/>
    <property type="match status" value="1"/>
</dbReference>
<dbReference type="GO" id="GO:0016705">
    <property type="term" value="F:oxidoreductase activity, acting on paired donors, with incorporation or reduction of molecular oxygen"/>
    <property type="evidence" value="ECO:0007669"/>
    <property type="project" value="InterPro"/>
</dbReference>
<evidence type="ECO:0000256" key="2">
    <source>
        <dbReference type="ARBA" id="ARBA00074555"/>
    </source>
</evidence>
<name>A0A9E7ZLH4_9HYPH</name>
<dbReference type="InterPro" id="IPR036661">
    <property type="entry name" value="Luciferase-like_sf"/>
</dbReference>
<accession>A0A9E7ZLH4</accession>
<dbReference type="InterPro" id="IPR050766">
    <property type="entry name" value="Bact_Lucif_Oxidored"/>
</dbReference>
<reference evidence="4" key="1">
    <citation type="submission" date="2022-08" db="EMBL/GenBank/DDBJ databases">
        <title>Complete Genome Sequences of 2 Bosea sp. soil isolates.</title>
        <authorList>
            <person name="Alvarez Arevalo M."/>
            <person name="Sterndorff E.B."/>
            <person name="Faurdal D."/>
            <person name="Joergensen T.S."/>
            <person name="Weber T."/>
        </authorList>
    </citation>
    <scope>NUCLEOTIDE SEQUENCE</scope>
    <source>
        <strain evidence="4">NBC_00436</strain>
    </source>
</reference>
<feature type="domain" description="Luciferase-like" evidence="3">
    <location>
        <begin position="25"/>
        <end position="300"/>
    </location>
</feature>
<sequence>MVAISVLDLVPVVEGEGPRDALLKSTDLIRHAERLGYTRYWVAEHHNMVGIASAATSVVIGQLAAATSTIRVGAGGIMLPNHSPLVIAEQFGTLEALFPGRIDLGLGRAPGTDQLTLRALRRSPMSSDSFPQDVLELQALFAPAGPNQAIRAVPGEGLEVPLWILGSSLFGAQLAAELGLPYSFASHFAPDALMQALAVYRERFKPSEQLAAPHAMPGINVVAADTDEEARHLATSLQQRFVGMVRGARGKLQPPIDDIEQYWSPAEKAHVSGMLRYAFIGSPETLKRTLGAFVRETGADEIMITAPIFDHDKRKRSFELVAGIAAELGR</sequence>
<dbReference type="EMBL" id="CP102774">
    <property type="protein sequence ID" value="UZF86119.1"/>
    <property type="molecule type" value="Genomic_DNA"/>
</dbReference>
<dbReference type="Pfam" id="PF00296">
    <property type="entry name" value="Bac_luciferase"/>
    <property type="match status" value="1"/>
</dbReference>
<dbReference type="GO" id="GO:0005829">
    <property type="term" value="C:cytosol"/>
    <property type="evidence" value="ECO:0007669"/>
    <property type="project" value="TreeGrafter"/>
</dbReference>
<evidence type="ECO:0000256" key="1">
    <source>
        <dbReference type="ARBA" id="ARBA00007789"/>
    </source>
</evidence>
<dbReference type="InterPro" id="IPR011251">
    <property type="entry name" value="Luciferase-like_dom"/>
</dbReference>
<dbReference type="CDD" id="cd00347">
    <property type="entry name" value="Flavin_utilizing_monoxygenases"/>
    <property type="match status" value="1"/>
</dbReference>
<dbReference type="Gene3D" id="3.20.20.30">
    <property type="entry name" value="Luciferase-like domain"/>
    <property type="match status" value="1"/>
</dbReference>
<dbReference type="InterPro" id="IPR019949">
    <property type="entry name" value="CmoO-like"/>
</dbReference>
<proteinExistence type="predicted"/>
<organism evidence="4">
    <name type="scientific">Bosea sp. NBC_00436</name>
    <dbReference type="NCBI Taxonomy" id="2969620"/>
    <lineage>
        <taxon>Bacteria</taxon>
        <taxon>Pseudomonadati</taxon>
        <taxon>Pseudomonadota</taxon>
        <taxon>Alphaproteobacteria</taxon>
        <taxon>Hyphomicrobiales</taxon>
        <taxon>Boseaceae</taxon>
        <taxon>Bosea</taxon>
    </lineage>
</organism>
<evidence type="ECO:0000313" key="4">
    <source>
        <dbReference type="EMBL" id="UZF86119.1"/>
    </source>
</evidence>
<dbReference type="PANTHER" id="PTHR30137">
    <property type="entry name" value="LUCIFERASE-LIKE MONOOXYGENASE"/>
    <property type="match status" value="1"/>
</dbReference>